<dbReference type="Pfam" id="PF00226">
    <property type="entry name" value="DnaJ"/>
    <property type="match status" value="1"/>
</dbReference>
<dbReference type="Gene3D" id="1.10.287.110">
    <property type="entry name" value="DnaJ domain"/>
    <property type="match status" value="1"/>
</dbReference>
<reference evidence="3 4" key="1">
    <citation type="journal article" date="2018" name="Sci. Rep.">
        <title>Comparative genomics provides insights into the lifestyle and reveals functional heterogeneity of dark septate endophytic fungi.</title>
        <authorList>
            <person name="Knapp D.G."/>
            <person name="Nemeth J.B."/>
            <person name="Barry K."/>
            <person name="Hainaut M."/>
            <person name="Henrissat B."/>
            <person name="Johnson J."/>
            <person name="Kuo A."/>
            <person name="Lim J.H.P."/>
            <person name="Lipzen A."/>
            <person name="Nolan M."/>
            <person name="Ohm R.A."/>
            <person name="Tamas L."/>
            <person name="Grigoriev I.V."/>
            <person name="Spatafora J.W."/>
            <person name="Nagy L.G."/>
            <person name="Kovacs G.M."/>
        </authorList>
    </citation>
    <scope>NUCLEOTIDE SEQUENCE [LARGE SCALE GENOMIC DNA]</scope>
    <source>
        <strain evidence="3 4">DSE2036</strain>
    </source>
</reference>
<dbReference type="Proteomes" id="UP000244855">
    <property type="component" value="Unassembled WGS sequence"/>
</dbReference>
<dbReference type="AlphaFoldDB" id="A0A2V1DC26"/>
<dbReference type="InterPro" id="IPR050817">
    <property type="entry name" value="DjlA_DnaK_co-chaperone"/>
</dbReference>
<dbReference type="EMBL" id="KZ805488">
    <property type="protein sequence ID" value="PVH95652.1"/>
    <property type="molecule type" value="Genomic_DNA"/>
</dbReference>
<feature type="region of interest" description="Disordered" evidence="1">
    <location>
        <begin position="147"/>
        <end position="225"/>
    </location>
</feature>
<feature type="region of interest" description="Disordered" evidence="1">
    <location>
        <begin position="1"/>
        <end position="66"/>
    </location>
</feature>
<dbReference type="PANTHER" id="PTHR24074">
    <property type="entry name" value="CO-CHAPERONE PROTEIN DJLA"/>
    <property type="match status" value="1"/>
</dbReference>
<feature type="compositionally biased region" description="Low complexity" evidence="1">
    <location>
        <begin position="151"/>
        <end position="218"/>
    </location>
</feature>
<dbReference type="SUPFAM" id="SSF46565">
    <property type="entry name" value="Chaperone J-domain"/>
    <property type="match status" value="1"/>
</dbReference>
<sequence length="325" mass="35244">MGSNTSNSQSAGTATFEANNVDTTTQSIMSEQVNEAEMTTQVDVSPEPDDDGQNPGASSPLPAAPQVLPEVRSWNRANHAFEIFVDNEAISGAPAAMTPREDGRRILGLLKPNALNRTGPRLRSPSTPFTFNIFDANWEDLENYLATSPTANSDSDPSFDSSPAPATPLTPATPVTPITPATPATPSAPVIPTLAPPAAAYPSASTRPTTSRPSTNARGLPKAQFTRVPLRLRQRNLVPAGSPVKIPRNMELYNLLEIKDWTANVSEIKAAYKIAAVKYHPDKFDVENREMAHVRMSRINAARDVLLNDTARKQYHEDGKLPWKI</sequence>
<dbReference type="OrthoDB" id="10250354at2759"/>
<dbReference type="SMART" id="SM00271">
    <property type="entry name" value="DnaJ"/>
    <property type="match status" value="1"/>
</dbReference>
<feature type="domain" description="J" evidence="2">
    <location>
        <begin position="251"/>
        <end position="319"/>
    </location>
</feature>
<protein>
    <recommendedName>
        <fullName evidence="2">J domain-containing protein</fullName>
    </recommendedName>
</protein>
<dbReference type="STRING" id="97972.A0A2V1DC26"/>
<name>A0A2V1DC26_9PLEO</name>
<accession>A0A2V1DC26</accession>
<evidence type="ECO:0000259" key="2">
    <source>
        <dbReference type="PROSITE" id="PS50076"/>
    </source>
</evidence>
<dbReference type="PROSITE" id="PS50076">
    <property type="entry name" value="DNAJ_2"/>
    <property type="match status" value="1"/>
</dbReference>
<feature type="compositionally biased region" description="Polar residues" evidence="1">
    <location>
        <begin position="1"/>
        <end position="43"/>
    </location>
</feature>
<dbReference type="InterPro" id="IPR001623">
    <property type="entry name" value="DnaJ_domain"/>
</dbReference>
<dbReference type="CDD" id="cd06257">
    <property type="entry name" value="DnaJ"/>
    <property type="match status" value="1"/>
</dbReference>
<evidence type="ECO:0000256" key="1">
    <source>
        <dbReference type="SAM" id="MobiDB-lite"/>
    </source>
</evidence>
<evidence type="ECO:0000313" key="3">
    <source>
        <dbReference type="EMBL" id="PVH95652.1"/>
    </source>
</evidence>
<dbReference type="InterPro" id="IPR036869">
    <property type="entry name" value="J_dom_sf"/>
</dbReference>
<keyword evidence="4" id="KW-1185">Reference proteome</keyword>
<organism evidence="3 4">
    <name type="scientific">Periconia macrospinosa</name>
    <dbReference type="NCBI Taxonomy" id="97972"/>
    <lineage>
        <taxon>Eukaryota</taxon>
        <taxon>Fungi</taxon>
        <taxon>Dikarya</taxon>
        <taxon>Ascomycota</taxon>
        <taxon>Pezizomycotina</taxon>
        <taxon>Dothideomycetes</taxon>
        <taxon>Pleosporomycetidae</taxon>
        <taxon>Pleosporales</taxon>
        <taxon>Massarineae</taxon>
        <taxon>Periconiaceae</taxon>
        <taxon>Periconia</taxon>
    </lineage>
</organism>
<evidence type="ECO:0000313" key="4">
    <source>
        <dbReference type="Proteomes" id="UP000244855"/>
    </source>
</evidence>
<proteinExistence type="predicted"/>
<gene>
    <name evidence="3" type="ORF">DM02DRAFT_632668</name>
</gene>